<sequence>MSDDEDFMQESDEEQYDFEYEEDDDEDSGDVDIENKYYNAKQLKVTDPNDAIAEFLGIPPLEQDKGEWGFKGLKQAIKLEFKLGQYDNAANHFAELLTYVKSAVTRNYSEKSINNMLDYIEKGTDRPEAVKSMERFYSLTLQSFQSTNNERLWLKTNIKLAKLLLDRKEYGAVTKKLRELHKACQRPDGSDDPSKGTYSLEIYALEIQMLAETKNNKQLKALYQRALKVKSAVPHPRIMGIIRECGGKMHMSEENWNEAQSDFFESFRNYDEAGSLQRIQVLKYLLLSTMLMKSNINPFDSQETKPYKSDPRISTMTELVDAYQRDDVHAYGKVLKNNQDILDDPFIAENIDEVTRNMRTKGVIKLIAPYTRMKLSWIAKQLRISEPEVQDILSFLIVDGKINGTLNQQQGVLEIESDADVERIEAMRSLTKSIADLFATVFKDGEGFRTIEHAAAIDDPSLDGIQGVALRKASRLRESQQQQRRGKDRTSSMAWA</sequence>
<evidence type="ECO:0000256" key="6">
    <source>
        <dbReference type="ARBA" id="ARBA00022490"/>
    </source>
</evidence>
<evidence type="ECO:0000256" key="1">
    <source>
        <dbReference type="ARBA" id="ARBA00004123"/>
    </source>
</evidence>
<comment type="subunit">
    <text evidence="4">Component of the COP9 signalosome (CSN) complex.</text>
</comment>
<dbReference type="SMART" id="SM00753">
    <property type="entry name" value="PAM"/>
    <property type="match status" value="1"/>
</dbReference>
<dbReference type="AlphaFoldDB" id="A0A0F7ZS11"/>
<evidence type="ECO:0000256" key="5">
    <source>
        <dbReference type="ARBA" id="ARBA00014879"/>
    </source>
</evidence>
<dbReference type="InterPro" id="IPR036390">
    <property type="entry name" value="WH_DNA-bd_sf"/>
</dbReference>
<accession>A0A0F7ZS11</accession>
<dbReference type="Proteomes" id="UP000054481">
    <property type="component" value="Unassembled WGS sequence"/>
</dbReference>
<keyword evidence="8" id="KW-0539">Nucleus</keyword>
<evidence type="ECO:0000256" key="8">
    <source>
        <dbReference type="ARBA" id="ARBA00023242"/>
    </source>
</evidence>
<dbReference type="GO" id="GO:0005737">
    <property type="term" value="C:cytoplasm"/>
    <property type="evidence" value="ECO:0007669"/>
    <property type="project" value="UniProtKB-SubCell"/>
</dbReference>
<evidence type="ECO:0000313" key="11">
    <source>
        <dbReference type="EMBL" id="KJZ70553.1"/>
    </source>
</evidence>
<evidence type="ECO:0000259" key="10">
    <source>
        <dbReference type="PROSITE" id="PS50250"/>
    </source>
</evidence>
<feature type="region of interest" description="Disordered" evidence="9">
    <location>
        <begin position="1"/>
        <end position="31"/>
    </location>
</feature>
<evidence type="ECO:0000256" key="7">
    <source>
        <dbReference type="ARBA" id="ARBA00022790"/>
    </source>
</evidence>
<dbReference type="Gene3D" id="1.25.40.570">
    <property type="match status" value="1"/>
</dbReference>
<dbReference type="FunFam" id="1.25.40.570:FF:000006">
    <property type="entry name" value="COP9 signalosome complex subunit 2"/>
    <property type="match status" value="1"/>
</dbReference>
<keyword evidence="12" id="KW-1185">Reference proteome</keyword>
<reference evidence="11 12" key="1">
    <citation type="journal article" date="2014" name="Genome Biol. Evol.">
        <title>Comparative genomics and transcriptomics analyses reveal divergent lifestyle features of nematode endoparasitic fungus Hirsutella minnesotensis.</title>
        <authorList>
            <person name="Lai Y."/>
            <person name="Liu K."/>
            <person name="Zhang X."/>
            <person name="Zhang X."/>
            <person name="Li K."/>
            <person name="Wang N."/>
            <person name="Shu C."/>
            <person name="Wu Y."/>
            <person name="Wang C."/>
            <person name="Bushley K.E."/>
            <person name="Xiang M."/>
            <person name="Liu X."/>
        </authorList>
    </citation>
    <scope>NUCLEOTIDE SEQUENCE [LARGE SCALE GENOMIC DNA]</scope>
    <source>
        <strain evidence="11 12">3608</strain>
    </source>
</reference>
<keyword evidence="6" id="KW-0963">Cytoplasm</keyword>
<dbReference type="EMBL" id="KQ030619">
    <property type="protein sequence ID" value="KJZ70553.1"/>
    <property type="molecule type" value="Genomic_DNA"/>
</dbReference>
<organism evidence="11 12">
    <name type="scientific">Hirsutella minnesotensis 3608</name>
    <dbReference type="NCBI Taxonomy" id="1043627"/>
    <lineage>
        <taxon>Eukaryota</taxon>
        <taxon>Fungi</taxon>
        <taxon>Dikarya</taxon>
        <taxon>Ascomycota</taxon>
        <taxon>Pezizomycotina</taxon>
        <taxon>Sordariomycetes</taxon>
        <taxon>Hypocreomycetidae</taxon>
        <taxon>Hypocreales</taxon>
        <taxon>Ophiocordycipitaceae</taxon>
        <taxon>Hirsutella</taxon>
    </lineage>
</organism>
<dbReference type="GO" id="GO:0008180">
    <property type="term" value="C:COP9 signalosome"/>
    <property type="evidence" value="ECO:0007669"/>
    <property type="project" value="UniProtKB-KW"/>
</dbReference>
<dbReference type="InterPro" id="IPR000717">
    <property type="entry name" value="PCI_dom"/>
</dbReference>
<feature type="region of interest" description="Disordered" evidence="9">
    <location>
        <begin position="474"/>
        <end position="496"/>
    </location>
</feature>
<evidence type="ECO:0000256" key="2">
    <source>
        <dbReference type="ARBA" id="ARBA00004496"/>
    </source>
</evidence>
<evidence type="ECO:0000313" key="12">
    <source>
        <dbReference type="Proteomes" id="UP000054481"/>
    </source>
</evidence>
<comment type="similarity">
    <text evidence="3">Belongs to the CSN2 family.</text>
</comment>
<evidence type="ECO:0000256" key="9">
    <source>
        <dbReference type="SAM" id="MobiDB-lite"/>
    </source>
</evidence>
<comment type="subcellular location">
    <subcellularLocation>
        <location evidence="2">Cytoplasm</location>
    </subcellularLocation>
    <subcellularLocation>
        <location evidence="1">Nucleus</location>
    </subcellularLocation>
</comment>
<dbReference type="InterPro" id="IPR050871">
    <property type="entry name" value="26S_Proteasome/COP9_Components"/>
</dbReference>
<gene>
    <name evidence="11" type="ORF">HIM_10056</name>
</gene>
<keyword evidence="7" id="KW-0736">Signalosome</keyword>
<dbReference type="OrthoDB" id="194139at2759"/>
<dbReference type="PANTHER" id="PTHR10678">
    <property type="entry name" value="26S PROTEASOME NON-ATPASE REGULATORY SUBUNIT 11/COP9 SIGNALOSOME COMPLEX SUBUNIT 2"/>
    <property type="match status" value="1"/>
</dbReference>
<protein>
    <recommendedName>
        <fullName evidence="5">COP9 signalosome complex subunit 2</fullName>
    </recommendedName>
</protein>
<evidence type="ECO:0000256" key="3">
    <source>
        <dbReference type="ARBA" id="ARBA00009318"/>
    </source>
</evidence>
<dbReference type="SMART" id="SM00088">
    <property type="entry name" value="PINT"/>
    <property type="match status" value="1"/>
</dbReference>
<proteinExistence type="inferred from homology"/>
<dbReference type="PROSITE" id="PS50250">
    <property type="entry name" value="PCI"/>
    <property type="match status" value="1"/>
</dbReference>
<dbReference type="Pfam" id="PF01399">
    <property type="entry name" value="PCI"/>
    <property type="match status" value="1"/>
</dbReference>
<feature type="domain" description="PCI" evidence="10">
    <location>
        <begin position="252"/>
        <end position="420"/>
    </location>
</feature>
<name>A0A0F7ZS11_9HYPO</name>
<evidence type="ECO:0000256" key="4">
    <source>
        <dbReference type="ARBA" id="ARBA00011098"/>
    </source>
</evidence>
<dbReference type="SUPFAM" id="SSF46785">
    <property type="entry name" value="Winged helix' DNA-binding domain"/>
    <property type="match status" value="1"/>
</dbReference>